<dbReference type="InterPro" id="IPR051336">
    <property type="entry name" value="RhoGEF_Guanine_NuclExch_SF"/>
</dbReference>
<proteinExistence type="predicted"/>
<dbReference type="EMBL" id="JAGTTL010000022">
    <property type="protein sequence ID" value="KAK6305650.1"/>
    <property type="molecule type" value="Genomic_DNA"/>
</dbReference>
<keyword evidence="1" id="KW-0344">Guanine-nucleotide releasing factor</keyword>
<name>A0AAN8LFK4_9TELE</name>
<dbReference type="PANTHER" id="PTHR22826:SF146">
    <property type="entry name" value="PROTO-ONCOGENE DBL"/>
    <property type="match status" value="1"/>
</dbReference>
<keyword evidence="3" id="KW-1185">Reference proteome</keyword>
<evidence type="ECO:0000313" key="2">
    <source>
        <dbReference type="EMBL" id="KAK6305650.1"/>
    </source>
</evidence>
<sequence length="113" mass="13167">MLYQLSYIPTAIERFAVTVKEIAQLFGTKLAETELPDEADAIEFQLRSQADQNRQLKDDIRSVMREARYLLSNLEARKADGQEDRDIKQDWDTVQRLLGQLRDMEMGFLRSVT</sequence>
<protein>
    <submittedName>
        <fullName evidence="2">Uncharacterized protein</fullName>
    </submittedName>
</protein>
<dbReference type="GO" id="GO:0005085">
    <property type="term" value="F:guanyl-nucleotide exchange factor activity"/>
    <property type="evidence" value="ECO:0007669"/>
    <property type="project" value="UniProtKB-KW"/>
</dbReference>
<accession>A0AAN8LFK4</accession>
<gene>
    <name evidence="2" type="ORF">J4Q44_G00244300</name>
</gene>
<comment type="caution">
    <text evidence="2">The sequence shown here is derived from an EMBL/GenBank/DDBJ whole genome shotgun (WGS) entry which is preliminary data.</text>
</comment>
<reference evidence="2 3" key="1">
    <citation type="submission" date="2021-04" db="EMBL/GenBank/DDBJ databases">
        <authorList>
            <person name="De Guttry C."/>
            <person name="Zahm M."/>
            <person name="Klopp C."/>
            <person name="Cabau C."/>
            <person name="Louis A."/>
            <person name="Berthelot C."/>
            <person name="Parey E."/>
            <person name="Roest Crollius H."/>
            <person name="Montfort J."/>
            <person name="Robinson-Rechavi M."/>
            <person name="Bucao C."/>
            <person name="Bouchez O."/>
            <person name="Gislard M."/>
            <person name="Lluch J."/>
            <person name="Milhes M."/>
            <person name="Lampietro C."/>
            <person name="Lopez Roques C."/>
            <person name="Donnadieu C."/>
            <person name="Braasch I."/>
            <person name="Desvignes T."/>
            <person name="Postlethwait J."/>
            <person name="Bobe J."/>
            <person name="Wedekind C."/>
            <person name="Guiguen Y."/>
        </authorList>
    </citation>
    <scope>NUCLEOTIDE SEQUENCE [LARGE SCALE GENOMIC DNA]</scope>
    <source>
        <strain evidence="2">Cs_M1</strain>
        <tissue evidence="2">Blood</tissue>
    </source>
</reference>
<dbReference type="AlphaFoldDB" id="A0AAN8LFK4"/>
<dbReference type="Proteomes" id="UP001356427">
    <property type="component" value="Unassembled WGS sequence"/>
</dbReference>
<evidence type="ECO:0000313" key="3">
    <source>
        <dbReference type="Proteomes" id="UP001356427"/>
    </source>
</evidence>
<dbReference type="GO" id="GO:0005737">
    <property type="term" value="C:cytoplasm"/>
    <property type="evidence" value="ECO:0007669"/>
    <property type="project" value="TreeGrafter"/>
</dbReference>
<evidence type="ECO:0000256" key="1">
    <source>
        <dbReference type="ARBA" id="ARBA00022658"/>
    </source>
</evidence>
<dbReference type="GO" id="GO:0016358">
    <property type="term" value="P:dendrite development"/>
    <property type="evidence" value="ECO:0007669"/>
    <property type="project" value="TreeGrafter"/>
</dbReference>
<dbReference type="PANTHER" id="PTHR22826">
    <property type="entry name" value="RHO GUANINE EXCHANGE FACTOR-RELATED"/>
    <property type="match status" value="1"/>
</dbReference>
<organism evidence="2 3">
    <name type="scientific">Coregonus suidteri</name>
    <dbReference type="NCBI Taxonomy" id="861788"/>
    <lineage>
        <taxon>Eukaryota</taxon>
        <taxon>Metazoa</taxon>
        <taxon>Chordata</taxon>
        <taxon>Craniata</taxon>
        <taxon>Vertebrata</taxon>
        <taxon>Euteleostomi</taxon>
        <taxon>Actinopterygii</taxon>
        <taxon>Neopterygii</taxon>
        <taxon>Teleostei</taxon>
        <taxon>Protacanthopterygii</taxon>
        <taxon>Salmoniformes</taxon>
        <taxon>Salmonidae</taxon>
        <taxon>Coregoninae</taxon>
        <taxon>Coregonus</taxon>
    </lineage>
</organism>